<organism evidence="9 10">
    <name type="scientific">Haloterrigena turkmenica (strain ATCC 51198 / DSM 5511 / JCM 9101 / NCIMB 13204 / VKM B-1734 / 4k)</name>
    <name type="common">Halococcus turkmenicus</name>
    <dbReference type="NCBI Taxonomy" id="543526"/>
    <lineage>
        <taxon>Archaea</taxon>
        <taxon>Methanobacteriati</taxon>
        <taxon>Methanobacteriota</taxon>
        <taxon>Stenosarchaea group</taxon>
        <taxon>Halobacteria</taxon>
        <taxon>Halobacteriales</taxon>
        <taxon>Natrialbaceae</taxon>
        <taxon>Haloterrigena</taxon>
    </lineage>
</organism>
<keyword evidence="5 9" id="KW-0418">Kinase</keyword>
<dbReference type="GeneID" id="8744108"/>
<keyword evidence="7" id="KW-0472">Membrane</keyword>
<dbReference type="STRING" id="543526.Htur_3488"/>
<dbReference type="SUPFAM" id="SSF55874">
    <property type="entry name" value="ATPase domain of HSP90 chaperone/DNA topoisomerase II/histidine kinase"/>
    <property type="match status" value="1"/>
</dbReference>
<proteinExistence type="predicted"/>
<feature type="transmembrane region" description="Helical" evidence="7">
    <location>
        <begin position="20"/>
        <end position="39"/>
    </location>
</feature>
<dbReference type="KEGG" id="htu:Htur_3488"/>
<dbReference type="PANTHER" id="PTHR43711:SF1">
    <property type="entry name" value="HISTIDINE KINASE 1"/>
    <property type="match status" value="1"/>
</dbReference>
<dbReference type="EC" id="2.7.13.3" evidence="2"/>
<dbReference type="CDD" id="cd00075">
    <property type="entry name" value="HATPase"/>
    <property type="match status" value="1"/>
</dbReference>
<gene>
    <name evidence="9" type="ordered locus">Htur_3488</name>
</gene>
<dbReference type="Gene3D" id="1.10.287.130">
    <property type="match status" value="1"/>
</dbReference>
<dbReference type="AlphaFoldDB" id="D2RQH3"/>
<dbReference type="PROSITE" id="PS50109">
    <property type="entry name" value="HIS_KIN"/>
    <property type="match status" value="1"/>
</dbReference>
<reference evidence="9 10" key="1">
    <citation type="journal article" date="2010" name="Stand. Genomic Sci.">
        <title>Complete genome sequence of Haloterrigena turkmenica type strain (4k).</title>
        <authorList>
            <person name="Saunders E."/>
            <person name="Tindall B.J."/>
            <person name="Fahnrich R."/>
            <person name="Lapidus A."/>
            <person name="Copeland A."/>
            <person name="Del Rio T.G."/>
            <person name="Lucas S."/>
            <person name="Chen F."/>
            <person name="Tice H."/>
            <person name="Cheng J.F."/>
            <person name="Han C."/>
            <person name="Detter J.C."/>
            <person name="Bruce D."/>
            <person name="Goodwin L."/>
            <person name="Chain P."/>
            <person name="Pitluck S."/>
            <person name="Pati A."/>
            <person name="Ivanova N."/>
            <person name="Mavromatis K."/>
            <person name="Chen A."/>
            <person name="Palaniappan K."/>
            <person name="Land M."/>
            <person name="Hauser L."/>
            <person name="Chang Y.J."/>
            <person name="Jeffries C.D."/>
            <person name="Brettin T."/>
            <person name="Rohde M."/>
            <person name="Goker M."/>
            <person name="Bristow J."/>
            <person name="Eisen J.A."/>
            <person name="Markowitz V."/>
            <person name="Hugenholtz P."/>
            <person name="Klenk H.P."/>
            <person name="Kyrpides N.C."/>
        </authorList>
    </citation>
    <scope>NUCLEOTIDE SEQUENCE [LARGE SCALE GENOMIC DNA]</scope>
    <source>
        <strain evidence="10">ATCC 51198 / DSM 5511 / JCM 9101 / NCIMB 13204 / VKM B-1734 / 4k</strain>
    </source>
</reference>
<keyword evidence="4" id="KW-0808">Transferase</keyword>
<comment type="catalytic activity">
    <reaction evidence="1">
        <text>ATP + protein L-histidine = ADP + protein N-phospho-L-histidine.</text>
        <dbReference type="EC" id="2.7.13.3"/>
    </reaction>
</comment>
<accession>D2RQH3</accession>
<dbReference type="Pfam" id="PF00512">
    <property type="entry name" value="HisKA"/>
    <property type="match status" value="1"/>
</dbReference>
<dbReference type="Gene3D" id="3.30.565.10">
    <property type="entry name" value="Histidine kinase-like ATPase, C-terminal domain"/>
    <property type="match status" value="1"/>
</dbReference>
<keyword evidence="6" id="KW-0902">Two-component regulatory system</keyword>
<dbReference type="SMART" id="SM00388">
    <property type="entry name" value="HisKA"/>
    <property type="match status" value="1"/>
</dbReference>
<evidence type="ECO:0000256" key="3">
    <source>
        <dbReference type="ARBA" id="ARBA00022553"/>
    </source>
</evidence>
<evidence type="ECO:0000259" key="8">
    <source>
        <dbReference type="PROSITE" id="PS50109"/>
    </source>
</evidence>
<dbReference type="InterPro" id="IPR004358">
    <property type="entry name" value="Sig_transdc_His_kin-like_C"/>
</dbReference>
<dbReference type="InterPro" id="IPR036890">
    <property type="entry name" value="HATPase_C_sf"/>
</dbReference>
<dbReference type="HOGENOM" id="CLU_000445_114_58_2"/>
<dbReference type="PRINTS" id="PR00344">
    <property type="entry name" value="BCTRLSENSOR"/>
</dbReference>
<evidence type="ECO:0000256" key="1">
    <source>
        <dbReference type="ARBA" id="ARBA00000085"/>
    </source>
</evidence>
<feature type="transmembrane region" description="Helical" evidence="7">
    <location>
        <begin position="80"/>
        <end position="101"/>
    </location>
</feature>
<dbReference type="InterPro" id="IPR050736">
    <property type="entry name" value="Sensor_HK_Regulatory"/>
</dbReference>
<evidence type="ECO:0000256" key="5">
    <source>
        <dbReference type="ARBA" id="ARBA00022777"/>
    </source>
</evidence>
<name>D2RQH3_HALTV</name>
<evidence type="ECO:0000313" key="9">
    <source>
        <dbReference type="EMBL" id="ADB62350.1"/>
    </source>
</evidence>
<keyword evidence="7" id="KW-1133">Transmembrane helix</keyword>
<keyword evidence="3" id="KW-0597">Phosphoprotein</keyword>
<dbReference type="InterPro" id="IPR003594">
    <property type="entry name" value="HATPase_dom"/>
</dbReference>
<protein>
    <recommendedName>
        <fullName evidence="2">histidine kinase</fullName>
        <ecNumber evidence="2">2.7.13.3</ecNumber>
    </recommendedName>
</protein>
<keyword evidence="7" id="KW-0812">Transmembrane</keyword>
<feature type="domain" description="Histidine kinase" evidence="8">
    <location>
        <begin position="157"/>
        <end position="362"/>
    </location>
</feature>
<dbReference type="eggNOG" id="arCOG02333">
    <property type="taxonomic scope" value="Archaea"/>
</dbReference>
<evidence type="ECO:0000256" key="2">
    <source>
        <dbReference type="ARBA" id="ARBA00012438"/>
    </source>
</evidence>
<dbReference type="InterPro" id="IPR036097">
    <property type="entry name" value="HisK_dim/P_sf"/>
</dbReference>
<dbReference type="Proteomes" id="UP000001903">
    <property type="component" value="Chromosome"/>
</dbReference>
<feature type="transmembrane region" description="Helical" evidence="7">
    <location>
        <begin position="113"/>
        <end position="133"/>
    </location>
</feature>
<dbReference type="InterPro" id="IPR031623">
    <property type="entry name" value="HisKA_4TM"/>
</dbReference>
<dbReference type="GO" id="GO:0000155">
    <property type="term" value="F:phosphorelay sensor kinase activity"/>
    <property type="evidence" value="ECO:0007669"/>
    <property type="project" value="InterPro"/>
</dbReference>
<keyword evidence="10" id="KW-1185">Reference proteome</keyword>
<dbReference type="Pfam" id="PF16926">
    <property type="entry name" value="HisKA_4TM"/>
    <property type="match status" value="1"/>
</dbReference>
<dbReference type="SMART" id="SM00387">
    <property type="entry name" value="HATPase_c"/>
    <property type="match status" value="1"/>
</dbReference>
<evidence type="ECO:0000256" key="6">
    <source>
        <dbReference type="ARBA" id="ARBA00023012"/>
    </source>
</evidence>
<evidence type="ECO:0000256" key="4">
    <source>
        <dbReference type="ARBA" id="ARBA00022679"/>
    </source>
</evidence>
<dbReference type="CDD" id="cd00082">
    <property type="entry name" value="HisKA"/>
    <property type="match status" value="1"/>
</dbReference>
<feature type="transmembrane region" description="Helical" evidence="7">
    <location>
        <begin position="51"/>
        <end position="68"/>
    </location>
</feature>
<dbReference type="PANTHER" id="PTHR43711">
    <property type="entry name" value="TWO-COMPONENT HISTIDINE KINASE"/>
    <property type="match status" value="1"/>
</dbReference>
<dbReference type="SUPFAM" id="SSF47384">
    <property type="entry name" value="Homodimeric domain of signal transducing histidine kinase"/>
    <property type="match status" value="1"/>
</dbReference>
<sequence length="362" mass="38941">MQRLEEDDWVADVGQQLPVSPLSILGFVLAATIGVRIAGETLSTRTILESIFPLVIATAVILADRFLVAQDVSARDRLTVFAYGLGGFLAAFIVAALHLYIAYLDGLGSRSPLYLLLMSGTMGVGAGTVAGIYDIKQRAATREARRQSERLEEFASVVSHDLRNPLSVARGRLDAAFQTGNADHLTEVDAALTRMDELIEESLSVARSGTQVEETYQVPLSELAGDAWSSTATDEATYEVVDSRTLQVDPLRAKQLFENLFRNAVEHGSTSPASQAQQDSIEHGRDDVTIRVGACSGGFFVEDDGPGIPEDERDKILEQGYSTAEDGSGLGLAIVRAIADAHGWSVSVTESETGGARFEFTR</sequence>
<dbReference type="InterPro" id="IPR005467">
    <property type="entry name" value="His_kinase_dom"/>
</dbReference>
<evidence type="ECO:0000256" key="7">
    <source>
        <dbReference type="SAM" id="Phobius"/>
    </source>
</evidence>
<dbReference type="InterPro" id="IPR003661">
    <property type="entry name" value="HisK_dim/P_dom"/>
</dbReference>
<dbReference type="OrthoDB" id="8127at2157"/>
<dbReference type="Pfam" id="PF02518">
    <property type="entry name" value="HATPase_c"/>
    <property type="match status" value="1"/>
</dbReference>
<dbReference type="RefSeq" id="WP_012944606.1">
    <property type="nucleotide sequence ID" value="NC_013743.1"/>
</dbReference>
<dbReference type="EMBL" id="CP001860">
    <property type="protein sequence ID" value="ADB62350.1"/>
    <property type="molecule type" value="Genomic_DNA"/>
</dbReference>
<evidence type="ECO:0000313" key="10">
    <source>
        <dbReference type="Proteomes" id="UP000001903"/>
    </source>
</evidence>